<dbReference type="KEGG" id="mev:Metev_0153"/>
<name>D7E662_METEZ</name>
<feature type="compositionally biased region" description="Basic and acidic residues" evidence="1">
    <location>
        <begin position="1"/>
        <end position="11"/>
    </location>
</feature>
<feature type="compositionally biased region" description="Basic and acidic residues" evidence="1">
    <location>
        <begin position="19"/>
        <end position="30"/>
    </location>
</feature>
<reference evidence="2 3" key="1">
    <citation type="submission" date="2010-06" db="EMBL/GenBank/DDBJ databases">
        <title>Complete sequence chromosome of Methanohalobium evestigatum Z-7303.</title>
        <authorList>
            <consortium name="US DOE Joint Genome Institute"/>
            <person name="Lucas S."/>
            <person name="Copeland A."/>
            <person name="Lapidus A."/>
            <person name="Cheng J.-F."/>
            <person name="Bruce D."/>
            <person name="Goodwin L."/>
            <person name="Pitluck S."/>
            <person name="Saunders E."/>
            <person name="Detter J.C."/>
            <person name="Han C."/>
            <person name="Tapia R."/>
            <person name="Land M."/>
            <person name="Hauser L."/>
            <person name="Kyrpides N."/>
            <person name="Mikhailova N."/>
            <person name="Sieprawska-Lupa M."/>
            <person name="Whitman W.B."/>
            <person name="Anderson I."/>
            <person name="Woyke T."/>
        </authorList>
    </citation>
    <scope>NUCLEOTIDE SEQUENCE [LARGE SCALE GENOMIC DNA]</scope>
    <source>
        <strain evidence="3">ATCC BAA-1072 / DSM 3721 / NBRC 107634 / OCM 161 / Z-7303</strain>
    </source>
</reference>
<evidence type="ECO:0000256" key="1">
    <source>
        <dbReference type="SAM" id="MobiDB-lite"/>
    </source>
</evidence>
<dbReference type="AlphaFoldDB" id="D7E662"/>
<dbReference type="Proteomes" id="UP000000391">
    <property type="component" value="Chromosome"/>
</dbReference>
<gene>
    <name evidence="2" type="ordered locus">Metev_0153</name>
</gene>
<dbReference type="RefSeq" id="WP_013193652.1">
    <property type="nucleotide sequence ID" value="NC_014253.1"/>
</dbReference>
<sequence>MSKKNNMDKKAASRIQSNLDKKGKDQEGKRRTQSSADRNAKQK</sequence>
<evidence type="ECO:0000313" key="2">
    <source>
        <dbReference type="EMBL" id="ADI73084.1"/>
    </source>
</evidence>
<dbReference type="EMBL" id="CP002069">
    <property type="protein sequence ID" value="ADI73084.1"/>
    <property type="molecule type" value="Genomic_DNA"/>
</dbReference>
<feature type="region of interest" description="Disordered" evidence="1">
    <location>
        <begin position="1"/>
        <end position="43"/>
    </location>
</feature>
<organism evidence="2 3">
    <name type="scientific">Methanohalobium evestigatum (strain ATCC BAA-1072 / DSM 3721 / NBRC 107634 / OCM 161 / Z-7303)</name>
    <dbReference type="NCBI Taxonomy" id="644295"/>
    <lineage>
        <taxon>Archaea</taxon>
        <taxon>Methanobacteriati</taxon>
        <taxon>Methanobacteriota</taxon>
        <taxon>Stenosarchaea group</taxon>
        <taxon>Methanomicrobia</taxon>
        <taxon>Methanosarcinales</taxon>
        <taxon>Methanosarcinaceae</taxon>
        <taxon>Methanohalobium</taxon>
    </lineage>
</organism>
<protein>
    <submittedName>
        <fullName evidence="2">Uncharacterized protein</fullName>
    </submittedName>
</protein>
<keyword evidence="3" id="KW-1185">Reference proteome</keyword>
<evidence type="ECO:0000313" key="3">
    <source>
        <dbReference type="Proteomes" id="UP000000391"/>
    </source>
</evidence>
<dbReference type="GeneID" id="77174675"/>
<proteinExistence type="predicted"/>
<accession>D7E662</accession>
<dbReference type="HOGENOM" id="CLU_3227790_0_0_2"/>